<dbReference type="PANTHER" id="PTHR40465:SF1">
    <property type="entry name" value="DUF6534 DOMAIN-CONTAINING PROTEIN"/>
    <property type="match status" value="1"/>
</dbReference>
<dbReference type="Proteomes" id="UP000053257">
    <property type="component" value="Unassembled WGS sequence"/>
</dbReference>
<proteinExistence type="predicted"/>
<evidence type="ECO:0000313" key="3">
    <source>
        <dbReference type="EMBL" id="KIP02760.1"/>
    </source>
</evidence>
<gene>
    <name evidence="3" type="ORF">PHLGIDRAFT_122186</name>
</gene>
<feature type="transmembrane region" description="Helical" evidence="1">
    <location>
        <begin position="57"/>
        <end position="83"/>
    </location>
</feature>
<dbReference type="STRING" id="745531.A0A0C3S435"/>
<dbReference type="HOGENOM" id="CLU_046025_5_4_1"/>
<accession>A0A0C3S435</accession>
<evidence type="ECO:0000313" key="4">
    <source>
        <dbReference type="Proteomes" id="UP000053257"/>
    </source>
</evidence>
<organism evidence="3 4">
    <name type="scientific">Phlebiopsis gigantea (strain 11061_1 CR5-6)</name>
    <name type="common">White-rot fungus</name>
    <name type="synonym">Peniophora gigantea</name>
    <dbReference type="NCBI Taxonomy" id="745531"/>
    <lineage>
        <taxon>Eukaryota</taxon>
        <taxon>Fungi</taxon>
        <taxon>Dikarya</taxon>
        <taxon>Basidiomycota</taxon>
        <taxon>Agaricomycotina</taxon>
        <taxon>Agaricomycetes</taxon>
        <taxon>Polyporales</taxon>
        <taxon>Phanerochaetaceae</taxon>
        <taxon>Phlebiopsis</taxon>
    </lineage>
</organism>
<dbReference type="OrthoDB" id="3214861at2759"/>
<reference evidence="3 4" key="1">
    <citation type="journal article" date="2014" name="PLoS Genet.">
        <title>Analysis of the Phlebiopsis gigantea genome, transcriptome and secretome provides insight into its pioneer colonization strategies of wood.</title>
        <authorList>
            <person name="Hori C."/>
            <person name="Ishida T."/>
            <person name="Igarashi K."/>
            <person name="Samejima M."/>
            <person name="Suzuki H."/>
            <person name="Master E."/>
            <person name="Ferreira P."/>
            <person name="Ruiz-Duenas F.J."/>
            <person name="Held B."/>
            <person name="Canessa P."/>
            <person name="Larrondo L.F."/>
            <person name="Schmoll M."/>
            <person name="Druzhinina I.S."/>
            <person name="Kubicek C.P."/>
            <person name="Gaskell J.A."/>
            <person name="Kersten P."/>
            <person name="St John F."/>
            <person name="Glasner J."/>
            <person name="Sabat G."/>
            <person name="Splinter BonDurant S."/>
            <person name="Syed K."/>
            <person name="Yadav J."/>
            <person name="Mgbeahuruike A.C."/>
            <person name="Kovalchuk A."/>
            <person name="Asiegbu F.O."/>
            <person name="Lackner G."/>
            <person name="Hoffmeister D."/>
            <person name="Rencoret J."/>
            <person name="Gutierrez A."/>
            <person name="Sun H."/>
            <person name="Lindquist E."/>
            <person name="Barry K."/>
            <person name="Riley R."/>
            <person name="Grigoriev I.V."/>
            <person name="Henrissat B."/>
            <person name="Kues U."/>
            <person name="Berka R.M."/>
            <person name="Martinez A.T."/>
            <person name="Covert S.F."/>
            <person name="Blanchette R.A."/>
            <person name="Cullen D."/>
        </authorList>
    </citation>
    <scope>NUCLEOTIDE SEQUENCE [LARGE SCALE GENOMIC DNA]</scope>
    <source>
        <strain evidence="3 4">11061_1 CR5-6</strain>
    </source>
</reference>
<feature type="transmembrane region" description="Helical" evidence="1">
    <location>
        <begin position="20"/>
        <end position="45"/>
    </location>
</feature>
<feature type="transmembrane region" description="Helical" evidence="1">
    <location>
        <begin position="95"/>
        <end position="116"/>
    </location>
</feature>
<feature type="transmembrane region" description="Helical" evidence="1">
    <location>
        <begin position="128"/>
        <end position="148"/>
    </location>
</feature>
<keyword evidence="1" id="KW-1133">Transmembrane helix</keyword>
<sequence length="290" mass="31658">MSSMELPSAGPPSLNLNATVGAILVGGLITAVLYGITLLQTVFYYQHSQRDGWGVKSAVFVLWALDTFDMCLIGHTLYFYMVINYGNPSVLAAPVWSMILHLLVTPMTELVVRTMFTLRVWKLSEGNWASAAIISILGLADLALGTVVTAKSFGKTFAQLSEIEGFVFAEFSTSLAADLLVVLLLCYYLHRSRTGMSGTESLINTLTVYVVETGLLTVIALSINMALFAAKPNNLAFVAIYFTISKLYTNAYLAMLNVRDHIRGKRDEIVPIHRNATEANEQGAIGEDEG</sequence>
<evidence type="ECO:0000259" key="2">
    <source>
        <dbReference type="Pfam" id="PF20152"/>
    </source>
</evidence>
<dbReference type="EMBL" id="KN840655">
    <property type="protein sequence ID" value="KIP02760.1"/>
    <property type="molecule type" value="Genomic_DNA"/>
</dbReference>
<feature type="transmembrane region" description="Helical" evidence="1">
    <location>
        <begin position="235"/>
        <end position="256"/>
    </location>
</feature>
<keyword evidence="4" id="KW-1185">Reference proteome</keyword>
<dbReference type="PANTHER" id="PTHR40465">
    <property type="entry name" value="CHROMOSOME 1, WHOLE GENOME SHOTGUN SEQUENCE"/>
    <property type="match status" value="1"/>
</dbReference>
<protein>
    <recommendedName>
        <fullName evidence="2">DUF6534 domain-containing protein</fullName>
    </recommendedName>
</protein>
<name>A0A0C3S435_PHLG1</name>
<dbReference type="AlphaFoldDB" id="A0A0C3S435"/>
<keyword evidence="1" id="KW-0812">Transmembrane</keyword>
<feature type="transmembrane region" description="Helical" evidence="1">
    <location>
        <begin position="202"/>
        <end position="229"/>
    </location>
</feature>
<feature type="domain" description="DUF6534" evidence="2">
    <location>
        <begin position="174"/>
        <end position="261"/>
    </location>
</feature>
<dbReference type="Pfam" id="PF20152">
    <property type="entry name" value="DUF6534"/>
    <property type="match status" value="1"/>
</dbReference>
<keyword evidence="1" id="KW-0472">Membrane</keyword>
<feature type="transmembrane region" description="Helical" evidence="1">
    <location>
        <begin position="168"/>
        <end position="190"/>
    </location>
</feature>
<dbReference type="InterPro" id="IPR045339">
    <property type="entry name" value="DUF6534"/>
</dbReference>
<evidence type="ECO:0000256" key="1">
    <source>
        <dbReference type="SAM" id="Phobius"/>
    </source>
</evidence>